<keyword evidence="2" id="KW-1185">Reference proteome</keyword>
<dbReference type="Proteomes" id="UP000031443">
    <property type="component" value="Unassembled WGS sequence"/>
</dbReference>
<reference evidence="2" key="1">
    <citation type="journal article" date="2013" name="Nat. Genet.">
        <title>The draft genomes of soft-shell turtle and green sea turtle yield insights into the development and evolution of the turtle-specific body plan.</title>
        <authorList>
            <person name="Wang Z."/>
            <person name="Pascual-Anaya J."/>
            <person name="Zadissa A."/>
            <person name="Li W."/>
            <person name="Niimura Y."/>
            <person name="Huang Z."/>
            <person name="Li C."/>
            <person name="White S."/>
            <person name="Xiong Z."/>
            <person name="Fang D."/>
            <person name="Wang B."/>
            <person name="Ming Y."/>
            <person name="Chen Y."/>
            <person name="Zheng Y."/>
            <person name="Kuraku S."/>
            <person name="Pignatelli M."/>
            <person name="Herrero J."/>
            <person name="Beal K."/>
            <person name="Nozawa M."/>
            <person name="Li Q."/>
            <person name="Wang J."/>
            <person name="Zhang H."/>
            <person name="Yu L."/>
            <person name="Shigenobu S."/>
            <person name="Wang J."/>
            <person name="Liu J."/>
            <person name="Flicek P."/>
            <person name="Searle S."/>
            <person name="Wang J."/>
            <person name="Kuratani S."/>
            <person name="Yin Y."/>
            <person name="Aken B."/>
            <person name="Zhang G."/>
            <person name="Irie N."/>
        </authorList>
    </citation>
    <scope>NUCLEOTIDE SEQUENCE [LARGE SCALE GENOMIC DNA]</scope>
</reference>
<dbReference type="AlphaFoldDB" id="M7AZB7"/>
<protein>
    <submittedName>
        <fullName evidence="1">Uncharacterized protein</fullName>
    </submittedName>
</protein>
<name>M7AZB7_CHEMY</name>
<accession>M7AZB7</accession>
<gene>
    <name evidence="1" type="ORF">UY3_12805</name>
</gene>
<evidence type="ECO:0000313" key="2">
    <source>
        <dbReference type="Proteomes" id="UP000031443"/>
    </source>
</evidence>
<evidence type="ECO:0000313" key="1">
    <source>
        <dbReference type="EMBL" id="EMP30104.1"/>
    </source>
</evidence>
<organism evidence="1 2">
    <name type="scientific">Chelonia mydas</name>
    <name type="common">Green sea-turtle</name>
    <name type="synonym">Chelonia agassizi</name>
    <dbReference type="NCBI Taxonomy" id="8469"/>
    <lineage>
        <taxon>Eukaryota</taxon>
        <taxon>Metazoa</taxon>
        <taxon>Chordata</taxon>
        <taxon>Craniata</taxon>
        <taxon>Vertebrata</taxon>
        <taxon>Euteleostomi</taxon>
        <taxon>Archelosauria</taxon>
        <taxon>Testudinata</taxon>
        <taxon>Testudines</taxon>
        <taxon>Cryptodira</taxon>
        <taxon>Durocryptodira</taxon>
        <taxon>Americhelydia</taxon>
        <taxon>Chelonioidea</taxon>
        <taxon>Cheloniidae</taxon>
        <taxon>Chelonia</taxon>
    </lineage>
</organism>
<proteinExistence type="predicted"/>
<sequence length="196" mass="22007">MHRCRKFSPQHYRGTEVTANGSVVAELKCHNQDVSPDVLHCQPNSGPVGAGKLFERVPGAENSGWVSSFMSNARDMNVDDNLYHRTAVRPMTGTVVMVRYLIRTNTLPLRRTSFEVYTIVGQDDTVSGTKTLYSEYIKDLRPVNRHGCSTMRNCTASGPFREREVPCTVDQILHFEPLEMWNGAAVSRVRCSIVSQ</sequence>
<dbReference type="EMBL" id="KB552014">
    <property type="protein sequence ID" value="EMP30104.1"/>
    <property type="molecule type" value="Genomic_DNA"/>
</dbReference>